<dbReference type="EMBL" id="AHJE01000040">
    <property type="protein sequence ID" value="EHP42064.1"/>
    <property type="molecule type" value="Genomic_DNA"/>
</dbReference>
<dbReference type="AlphaFoldDB" id="H1S621"/>
<comment type="caution">
    <text evidence="2">The sequence shown here is derived from an EMBL/GenBank/DDBJ whole genome shotgun (WGS) entry which is preliminary data.</text>
</comment>
<dbReference type="PATRIC" id="fig|1127483.3.peg.3332"/>
<dbReference type="Gene3D" id="1.10.10.60">
    <property type="entry name" value="Homeodomain-like"/>
    <property type="match status" value="1"/>
</dbReference>
<accession>H1S621</accession>
<reference evidence="2 3" key="1">
    <citation type="journal article" date="2012" name="J. Bacteriol.">
        <title>De Novo Genome Project of Cupriavidus basilensis OR16.</title>
        <authorList>
            <person name="Cserhati M."/>
            <person name="Kriszt B."/>
            <person name="Szoboszlay S."/>
            <person name="Toth A."/>
            <person name="Szabo I."/>
            <person name="Tancsics A."/>
            <person name="Nagy I."/>
            <person name="Horvath B."/>
            <person name="Nagy I."/>
            <person name="Kukolya J."/>
        </authorList>
    </citation>
    <scope>NUCLEOTIDE SEQUENCE [LARGE SCALE GENOMIC DNA]</scope>
    <source>
        <strain evidence="2 3">OR16</strain>
    </source>
</reference>
<name>H1S621_9BURK</name>
<feature type="domain" description="HTH araC/xylS-type" evidence="1">
    <location>
        <begin position="140"/>
        <end position="237"/>
    </location>
</feature>
<dbReference type="InterPro" id="IPR018060">
    <property type="entry name" value="HTH_AraC"/>
</dbReference>
<dbReference type="GO" id="GO:0003700">
    <property type="term" value="F:DNA-binding transcription factor activity"/>
    <property type="evidence" value="ECO:0007669"/>
    <property type="project" value="InterPro"/>
</dbReference>
<dbReference type="Proteomes" id="UP000005808">
    <property type="component" value="Unassembled WGS sequence"/>
</dbReference>
<dbReference type="GO" id="GO:0043565">
    <property type="term" value="F:sequence-specific DNA binding"/>
    <property type="evidence" value="ECO:0007669"/>
    <property type="project" value="InterPro"/>
</dbReference>
<gene>
    <name evidence="2" type="ORF">OR16_16602</name>
</gene>
<proteinExistence type="predicted"/>
<evidence type="ECO:0000313" key="3">
    <source>
        <dbReference type="Proteomes" id="UP000005808"/>
    </source>
</evidence>
<protein>
    <recommendedName>
        <fullName evidence="1">HTH araC/xylS-type domain-containing protein</fullName>
    </recommendedName>
</protein>
<dbReference type="SMART" id="SM00342">
    <property type="entry name" value="HTH_ARAC"/>
    <property type="match status" value="1"/>
</dbReference>
<evidence type="ECO:0000259" key="1">
    <source>
        <dbReference type="PROSITE" id="PS01124"/>
    </source>
</evidence>
<sequence length="264" mass="28544">MVVAEFETAEERAPVSARNVGFASSAASIMSSGSGCAPYAGLHLRNLRLPFPVDIVCLRGEFHMASGRRAGLLPEGATIRVPAYQLFHCEGASVIDLRGGKELHLVVQDEAHQPPPHAEHTGRMAMPAPWQSHIAGPSTLQLARAVFQDPGAPWSVRYAADALNLPAREFCRHLFREGSALTDIVREQRLMRVLLKLAGGRFSSREIALGHGFASFERLDAAFSDRFGCSAERVARLAWHASLSWSRASAATPARTTVRVGAGL</sequence>
<dbReference type="PROSITE" id="PS01124">
    <property type="entry name" value="HTH_ARAC_FAMILY_2"/>
    <property type="match status" value="1"/>
</dbReference>
<evidence type="ECO:0000313" key="2">
    <source>
        <dbReference type="EMBL" id="EHP42064.1"/>
    </source>
</evidence>
<organism evidence="2 3">
    <name type="scientific">Cupriavidus basilensis OR16</name>
    <dbReference type="NCBI Taxonomy" id="1127483"/>
    <lineage>
        <taxon>Bacteria</taxon>
        <taxon>Pseudomonadati</taxon>
        <taxon>Pseudomonadota</taxon>
        <taxon>Betaproteobacteria</taxon>
        <taxon>Burkholderiales</taxon>
        <taxon>Burkholderiaceae</taxon>
        <taxon>Cupriavidus</taxon>
    </lineage>
</organism>